<keyword evidence="13 20" id="KW-0067">ATP-binding</keyword>
<dbReference type="Gene3D" id="1.10.510.10">
    <property type="entry name" value="Transferase(Phosphotransferase) domain 1"/>
    <property type="match status" value="1"/>
</dbReference>
<keyword evidence="11 20" id="KW-0547">Nucleotide-binding</keyword>
<evidence type="ECO:0000256" key="21">
    <source>
        <dbReference type="SAM" id="Phobius"/>
    </source>
</evidence>
<dbReference type="STRING" id="429701.A0A2G9I1X2"/>
<comment type="subcellular location">
    <subcellularLocation>
        <location evidence="1">Cell membrane</location>
        <topology evidence="1">Single-pass membrane protein</topology>
    </subcellularLocation>
</comment>
<evidence type="ECO:0000256" key="11">
    <source>
        <dbReference type="ARBA" id="ARBA00022741"/>
    </source>
</evidence>
<dbReference type="PROSITE" id="PS00108">
    <property type="entry name" value="PROTEIN_KINASE_ST"/>
    <property type="match status" value="1"/>
</dbReference>
<dbReference type="EMBL" id="NKXS01000506">
    <property type="protein sequence ID" value="PIN23772.1"/>
    <property type="molecule type" value="Genomic_DNA"/>
</dbReference>
<proteinExistence type="predicted"/>
<feature type="binding site" evidence="20">
    <location>
        <position position="526"/>
    </location>
    <ligand>
        <name>ATP</name>
        <dbReference type="ChEBI" id="CHEBI:30616"/>
    </ligand>
</feature>
<evidence type="ECO:0000313" key="23">
    <source>
        <dbReference type="EMBL" id="PIN23772.1"/>
    </source>
</evidence>
<keyword evidence="4 23" id="KW-0723">Serine/threonine-protein kinase</keyword>
<accession>A0A2G9I1X2</accession>
<evidence type="ECO:0000256" key="14">
    <source>
        <dbReference type="ARBA" id="ARBA00022989"/>
    </source>
</evidence>
<dbReference type="PROSITE" id="PS00107">
    <property type="entry name" value="PROTEIN_KINASE_ATP"/>
    <property type="match status" value="1"/>
</dbReference>
<dbReference type="Gene3D" id="3.30.200.20">
    <property type="entry name" value="Phosphorylase Kinase, domain 1"/>
    <property type="match status" value="1"/>
</dbReference>
<evidence type="ECO:0000256" key="6">
    <source>
        <dbReference type="ARBA" id="ARBA00022614"/>
    </source>
</evidence>
<evidence type="ECO:0000256" key="12">
    <source>
        <dbReference type="ARBA" id="ARBA00022777"/>
    </source>
</evidence>
<evidence type="ECO:0000256" key="18">
    <source>
        <dbReference type="ARBA" id="ARBA00047899"/>
    </source>
</evidence>
<evidence type="ECO:0000256" key="5">
    <source>
        <dbReference type="ARBA" id="ARBA00022553"/>
    </source>
</evidence>
<evidence type="ECO:0000256" key="2">
    <source>
        <dbReference type="ARBA" id="ARBA00012513"/>
    </source>
</evidence>
<evidence type="ECO:0000256" key="17">
    <source>
        <dbReference type="ARBA" id="ARBA00023180"/>
    </source>
</evidence>
<comment type="catalytic activity">
    <reaction evidence="18">
        <text>L-threonyl-[protein] + ATP = O-phospho-L-threonyl-[protein] + ADP + H(+)</text>
        <dbReference type="Rhea" id="RHEA:46608"/>
        <dbReference type="Rhea" id="RHEA-COMP:11060"/>
        <dbReference type="Rhea" id="RHEA-COMP:11605"/>
        <dbReference type="ChEBI" id="CHEBI:15378"/>
        <dbReference type="ChEBI" id="CHEBI:30013"/>
        <dbReference type="ChEBI" id="CHEBI:30616"/>
        <dbReference type="ChEBI" id="CHEBI:61977"/>
        <dbReference type="ChEBI" id="CHEBI:456216"/>
        <dbReference type="EC" id="2.7.11.1"/>
    </reaction>
</comment>
<evidence type="ECO:0000256" key="9">
    <source>
        <dbReference type="ARBA" id="ARBA00022729"/>
    </source>
</evidence>
<keyword evidence="8 21" id="KW-0812">Transmembrane</keyword>
<keyword evidence="7 23" id="KW-0808">Transferase</keyword>
<evidence type="ECO:0000256" key="15">
    <source>
        <dbReference type="ARBA" id="ARBA00023136"/>
    </source>
</evidence>
<dbReference type="PANTHER" id="PTHR27008">
    <property type="entry name" value="OS04G0122200 PROTEIN"/>
    <property type="match status" value="1"/>
</dbReference>
<evidence type="ECO:0000259" key="22">
    <source>
        <dbReference type="PROSITE" id="PS50011"/>
    </source>
</evidence>
<keyword evidence="12 23" id="KW-0418">Kinase</keyword>
<evidence type="ECO:0000256" key="19">
    <source>
        <dbReference type="ARBA" id="ARBA00048679"/>
    </source>
</evidence>
<feature type="domain" description="Protein kinase" evidence="22">
    <location>
        <begin position="498"/>
        <end position="780"/>
    </location>
</feature>
<gene>
    <name evidence="23" type="ORF">CDL12_03498</name>
</gene>
<protein>
    <recommendedName>
        <fullName evidence="2">non-specific serine/threonine protein kinase</fullName>
        <ecNumber evidence="2">2.7.11.1</ecNumber>
    </recommendedName>
</protein>
<dbReference type="Pfam" id="PF07714">
    <property type="entry name" value="PK_Tyr_Ser-Thr"/>
    <property type="match status" value="1"/>
</dbReference>
<reference evidence="24" key="1">
    <citation type="journal article" date="2018" name="Gigascience">
        <title>Genome assembly of the Pink Ipe (Handroanthus impetiginosus, Bignoniaceae), a highly valued, ecologically keystone Neotropical timber forest tree.</title>
        <authorList>
            <person name="Silva-Junior O.B."/>
            <person name="Grattapaglia D."/>
            <person name="Novaes E."/>
            <person name="Collevatti R.G."/>
        </authorList>
    </citation>
    <scope>NUCLEOTIDE SEQUENCE [LARGE SCALE GENOMIC DNA]</scope>
    <source>
        <strain evidence="24">cv. UFG-1</strain>
    </source>
</reference>
<dbReference type="FunFam" id="1.10.510.10:FF:000358">
    <property type="entry name" value="Putative leucine-rich repeat receptor-like serine/threonine-protein kinase"/>
    <property type="match status" value="1"/>
</dbReference>
<keyword evidence="15 21" id="KW-0472">Membrane</keyword>
<organism evidence="23 24">
    <name type="scientific">Handroanthus impetiginosus</name>
    <dbReference type="NCBI Taxonomy" id="429701"/>
    <lineage>
        <taxon>Eukaryota</taxon>
        <taxon>Viridiplantae</taxon>
        <taxon>Streptophyta</taxon>
        <taxon>Embryophyta</taxon>
        <taxon>Tracheophyta</taxon>
        <taxon>Spermatophyta</taxon>
        <taxon>Magnoliopsida</taxon>
        <taxon>eudicotyledons</taxon>
        <taxon>Gunneridae</taxon>
        <taxon>Pentapetalae</taxon>
        <taxon>asterids</taxon>
        <taxon>lamiids</taxon>
        <taxon>Lamiales</taxon>
        <taxon>Bignoniaceae</taxon>
        <taxon>Crescentiina</taxon>
        <taxon>Tabebuia alliance</taxon>
        <taxon>Handroanthus</taxon>
    </lineage>
</organism>
<comment type="caution">
    <text evidence="23">The sequence shown here is derived from an EMBL/GenBank/DDBJ whole genome shotgun (WGS) entry which is preliminary data.</text>
</comment>
<evidence type="ECO:0000256" key="20">
    <source>
        <dbReference type="PROSITE-ProRule" id="PRU10141"/>
    </source>
</evidence>
<sequence>MIFKPIFHLISSIQIISNDYSLNPIPKSNEIPQVHSPFPVCSNEMIDLTSETSVLSSVVNETPDDPGGRLHLGGNNLRGSIPKEIFNISTLRRISVSMNQLTGYLPSNFGYGLPNLQELRFDYNNLSGEIPYSISNSSKLTFVDFQGNQFSGLAPNSLGELSFLEDLSLSENNFVANSFELKFITSLTNCRYLQKLSLADNTFNSIIPASVGNLSTSLSHFYCYNCGLHGGIADEVGNLTNSLVLSLFDNQLTGSISKTLGNFQNLQGLDIYGNRVSGSIPDNLCGLENSNTPSINDLLWLNLSSNSLTGFLPLDIGNLKATILLDLSKNRILGIIPASIGDLQNLINLSLAHNRFERSIPESLGKLLNLEALDLSHNNLSSNIPKSLEALQYLTYFDVSFNDLSGEIPSGGPFKNFGSQFFMSNGGLCGDPRFGVPHYPRTKVHKSKRRKVIFRFLYALSGVLALAFFLVLAYLFVRYRRKQVVKEKKDISYATERFSESHLLGTGGFSSVYKGTLKNGEEVAVKVFNLELEGAFKSFDIECEFKALILEYMPNGSLEKWLYSDDYSLDFMQRINIMIDVVDALEYLHHGYSIPVAHCDLKPSNVLLDQDMVSHSSDFGIARLLCNGDSFVQTTTFATLGIITSTPHLLRFGIIAKIPHEISIITTTTLKVWIIKCDVYSYGIMLMKVFTRTKPSSEAFTGDLSLRRWVKDVLPDGITKVMDPKLLNPEEDSFKEKLECLSSIMEVALNCSAKIPVERISMKDVVAYLNKIKIKLLEYFSRSNS</sequence>
<keyword evidence="10" id="KW-0677">Repeat</keyword>
<evidence type="ECO:0000313" key="24">
    <source>
        <dbReference type="Proteomes" id="UP000231279"/>
    </source>
</evidence>
<dbReference type="SUPFAM" id="SSF56112">
    <property type="entry name" value="Protein kinase-like (PK-like)"/>
    <property type="match status" value="1"/>
</dbReference>
<dbReference type="PROSITE" id="PS50011">
    <property type="entry name" value="PROTEIN_KINASE_DOM"/>
    <property type="match status" value="1"/>
</dbReference>
<evidence type="ECO:0000256" key="7">
    <source>
        <dbReference type="ARBA" id="ARBA00022679"/>
    </source>
</evidence>
<dbReference type="EC" id="2.7.11.1" evidence="2"/>
<dbReference type="OrthoDB" id="676979at2759"/>
<comment type="catalytic activity">
    <reaction evidence="19">
        <text>L-seryl-[protein] + ATP = O-phospho-L-seryl-[protein] + ADP + H(+)</text>
        <dbReference type="Rhea" id="RHEA:17989"/>
        <dbReference type="Rhea" id="RHEA-COMP:9863"/>
        <dbReference type="Rhea" id="RHEA-COMP:11604"/>
        <dbReference type="ChEBI" id="CHEBI:15378"/>
        <dbReference type="ChEBI" id="CHEBI:29999"/>
        <dbReference type="ChEBI" id="CHEBI:30616"/>
        <dbReference type="ChEBI" id="CHEBI:83421"/>
        <dbReference type="ChEBI" id="CHEBI:456216"/>
        <dbReference type="EC" id="2.7.11.1"/>
    </reaction>
</comment>
<keyword evidence="16" id="KW-0675">Receptor</keyword>
<feature type="transmembrane region" description="Helical" evidence="21">
    <location>
        <begin position="456"/>
        <end position="477"/>
    </location>
</feature>
<dbReference type="AlphaFoldDB" id="A0A2G9I1X2"/>
<evidence type="ECO:0000256" key="13">
    <source>
        <dbReference type="ARBA" id="ARBA00022840"/>
    </source>
</evidence>
<evidence type="ECO:0000256" key="16">
    <source>
        <dbReference type="ARBA" id="ARBA00023170"/>
    </source>
</evidence>
<keyword evidence="9" id="KW-0732">Signal</keyword>
<dbReference type="InterPro" id="IPR051809">
    <property type="entry name" value="Plant_receptor-like_S/T_kinase"/>
</dbReference>
<dbReference type="InterPro" id="IPR017441">
    <property type="entry name" value="Protein_kinase_ATP_BS"/>
</dbReference>
<keyword evidence="17" id="KW-0325">Glycoprotein</keyword>
<dbReference type="SUPFAM" id="SSF52047">
    <property type="entry name" value="RNI-like"/>
    <property type="match status" value="1"/>
</dbReference>
<dbReference type="InterPro" id="IPR001611">
    <property type="entry name" value="Leu-rich_rpt"/>
</dbReference>
<dbReference type="FunFam" id="3.80.10.10:FF:000041">
    <property type="entry name" value="LRR receptor-like serine/threonine-protein kinase ERECTA"/>
    <property type="match status" value="1"/>
</dbReference>
<dbReference type="FunFam" id="3.80.10.10:FF:000095">
    <property type="entry name" value="LRR receptor-like serine/threonine-protein kinase GSO1"/>
    <property type="match status" value="1"/>
</dbReference>
<dbReference type="InterPro" id="IPR011009">
    <property type="entry name" value="Kinase-like_dom_sf"/>
</dbReference>
<dbReference type="Gene3D" id="3.80.10.10">
    <property type="entry name" value="Ribonuclease Inhibitor"/>
    <property type="match status" value="2"/>
</dbReference>
<dbReference type="Proteomes" id="UP000231279">
    <property type="component" value="Unassembled WGS sequence"/>
</dbReference>
<dbReference type="PANTHER" id="PTHR27008:SF602">
    <property type="entry name" value="LRR RECEPTOR-LIKE SERINE_THREONINE-PROTEIN KINASE EFR"/>
    <property type="match status" value="1"/>
</dbReference>
<evidence type="ECO:0000256" key="3">
    <source>
        <dbReference type="ARBA" id="ARBA00022475"/>
    </source>
</evidence>
<keyword evidence="5" id="KW-0597">Phosphoprotein</keyword>
<dbReference type="Pfam" id="PF13855">
    <property type="entry name" value="LRR_8"/>
    <property type="match status" value="1"/>
</dbReference>
<name>A0A2G9I1X2_9LAMI</name>
<dbReference type="GO" id="GO:0004674">
    <property type="term" value="F:protein serine/threonine kinase activity"/>
    <property type="evidence" value="ECO:0007669"/>
    <property type="project" value="UniProtKB-KW"/>
</dbReference>
<keyword evidence="24" id="KW-1185">Reference proteome</keyword>
<keyword evidence="3" id="KW-1003">Cell membrane</keyword>
<dbReference type="GO" id="GO:0106310">
    <property type="term" value="F:protein serine kinase activity"/>
    <property type="evidence" value="ECO:0007669"/>
    <property type="project" value="RHEA"/>
</dbReference>
<dbReference type="PRINTS" id="PR00019">
    <property type="entry name" value="LEURICHRPT"/>
</dbReference>
<keyword evidence="6" id="KW-0433">Leucine-rich repeat</keyword>
<dbReference type="GO" id="GO:0005524">
    <property type="term" value="F:ATP binding"/>
    <property type="evidence" value="ECO:0007669"/>
    <property type="project" value="UniProtKB-UniRule"/>
</dbReference>
<evidence type="ECO:0000256" key="4">
    <source>
        <dbReference type="ARBA" id="ARBA00022527"/>
    </source>
</evidence>
<evidence type="ECO:0000256" key="1">
    <source>
        <dbReference type="ARBA" id="ARBA00004162"/>
    </source>
</evidence>
<dbReference type="Pfam" id="PF00560">
    <property type="entry name" value="LRR_1"/>
    <property type="match status" value="4"/>
</dbReference>
<dbReference type="PROSITE" id="PS51450">
    <property type="entry name" value="LRR"/>
    <property type="match status" value="1"/>
</dbReference>
<dbReference type="InterPro" id="IPR032675">
    <property type="entry name" value="LRR_dom_sf"/>
</dbReference>
<evidence type="ECO:0000256" key="10">
    <source>
        <dbReference type="ARBA" id="ARBA00022737"/>
    </source>
</evidence>
<keyword evidence="14 21" id="KW-1133">Transmembrane helix</keyword>
<dbReference type="InterPro" id="IPR000719">
    <property type="entry name" value="Prot_kinase_dom"/>
</dbReference>
<evidence type="ECO:0000256" key="8">
    <source>
        <dbReference type="ARBA" id="ARBA00022692"/>
    </source>
</evidence>
<dbReference type="InterPro" id="IPR001245">
    <property type="entry name" value="Ser-Thr/Tyr_kinase_cat_dom"/>
</dbReference>
<dbReference type="GO" id="GO:0005886">
    <property type="term" value="C:plasma membrane"/>
    <property type="evidence" value="ECO:0007669"/>
    <property type="project" value="UniProtKB-SubCell"/>
</dbReference>
<dbReference type="SMART" id="SM00220">
    <property type="entry name" value="S_TKc"/>
    <property type="match status" value="1"/>
</dbReference>
<dbReference type="InterPro" id="IPR008271">
    <property type="entry name" value="Ser/Thr_kinase_AS"/>
</dbReference>